<evidence type="ECO:0000313" key="3">
    <source>
        <dbReference type="Proteomes" id="UP000460650"/>
    </source>
</evidence>
<dbReference type="EMBL" id="WBVY01000007">
    <property type="protein sequence ID" value="KAB2655130.1"/>
    <property type="molecule type" value="Genomic_DNA"/>
</dbReference>
<proteinExistence type="predicted"/>
<dbReference type="InterPro" id="IPR010642">
    <property type="entry name" value="Invasion_prot_B"/>
</dbReference>
<gene>
    <name evidence="2" type="ORF">F9K94_21485</name>
</gene>
<feature type="chain" id="PRO_5031339565" description="Invasion associated locus B family protein" evidence="1">
    <location>
        <begin position="25"/>
        <end position="179"/>
    </location>
</feature>
<evidence type="ECO:0000313" key="2">
    <source>
        <dbReference type="EMBL" id="KAB2655130.1"/>
    </source>
</evidence>
<comment type="caution">
    <text evidence="2">The sequence shown here is derived from an EMBL/GenBank/DDBJ whole genome shotgun (WGS) entry which is preliminary data.</text>
</comment>
<evidence type="ECO:0008006" key="4">
    <source>
        <dbReference type="Google" id="ProtNLM"/>
    </source>
</evidence>
<name>A0A7V8B0X2_9HYPH</name>
<dbReference type="RefSeq" id="WP_151648384.1">
    <property type="nucleotide sequence ID" value="NZ_WBVY01000007.1"/>
</dbReference>
<dbReference type="Proteomes" id="UP000460650">
    <property type="component" value="Unassembled WGS sequence"/>
</dbReference>
<dbReference type="Pfam" id="PF06776">
    <property type="entry name" value="IalB"/>
    <property type="match status" value="1"/>
</dbReference>
<dbReference type="Gene3D" id="2.60.40.1880">
    <property type="entry name" value="Invasion associated locus B (IalB) protein"/>
    <property type="match status" value="1"/>
</dbReference>
<protein>
    <recommendedName>
        <fullName evidence="4">Invasion associated locus B family protein</fullName>
    </recommendedName>
</protein>
<keyword evidence="1" id="KW-0732">Signal</keyword>
<dbReference type="InterPro" id="IPR038696">
    <property type="entry name" value="IalB_sf"/>
</dbReference>
<sequence>MKIGKILITSLMSAVLWAPFPSLAADKKIVSDQATKGAWNVVCKDDNGTKRCAVIQQVAARVGSKSNIQQRMFAIELLRKENGARGTLILPFGLAVSKGITINIDSSKNETPVIPFKTCLQAGCIVELEFGAESLERLKSASELSIKFYLAANDQKQTFNVSLNGFRQAFEQIEAAENK</sequence>
<reference evidence="2 3" key="1">
    <citation type="submission" date="2019-09" db="EMBL/GenBank/DDBJ databases">
        <title>Taxonomic organization of the family Brucellaceae based on a phylogenomic approach.</title>
        <authorList>
            <person name="Leclercq S."/>
            <person name="Cloeckaert A."/>
            <person name="Zygmunt M.S."/>
        </authorList>
    </citation>
    <scope>NUCLEOTIDE SEQUENCE [LARGE SCALE GENOMIC DNA]</scope>
    <source>
        <strain evidence="2 3">TA93</strain>
    </source>
</reference>
<feature type="signal peptide" evidence="1">
    <location>
        <begin position="1"/>
        <end position="24"/>
    </location>
</feature>
<evidence type="ECO:0000256" key="1">
    <source>
        <dbReference type="SAM" id="SignalP"/>
    </source>
</evidence>
<accession>A0A7V8B0X2</accession>
<organism evidence="2 3">
    <name type="scientific">Brucella tritici</name>
    <dbReference type="NCBI Taxonomy" id="94626"/>
    <lineage>
        <taxon>Bacteria</taxon>
        <taxon>Pseudomonadati</taxon>
        <taxon>Pseudomonadota</taxon>
        <taxon>Alphaproteobacteria</taxon>
        <taxon>Hyphomicrobiales</taxon>
        <taxon>Brucellaceae</taxon>
        <taxon>Brucella/Ochrobactrum group</taxon>
        <taxon>Brucella</taxon>
    </lineage>
</organism>
<dbReference type="AlphaFoldDB" id="A0A7V8B0X2"/>